<reference evidence="1" key="1">
    <citation type="journal article" date="2015" name="Nature">
        <title>Complex archaea that bridge the gap between prokaryotes and eukaryotes.</title>
        <authorList>
            <person name="Spang A."/>
            <person name="Saw J.H."/>
            <person name="Jorgensen S.L."/>
            <person name="Zaremba-Niedzwiedzka K."/>
            <person name="Martijn J."/>
            <person name="Lind A.E."/>
            <person name="van Eijk R."/>
            <person name="Schleper C."/>
            <person name="Guy L."/>
            <person name="Ettema T.J."/>
        </authorList>
    </citation>
    <scope>NUCLEOTIDE SEQUENCE</scope>
</reference>
<evidence type="ECO:0000313" key="1">
    <source>
        <dbReference type="EMBL" id="KKL17464.1"/>
    </source>
</evidence>
<gene>
    <name evidence="1" type="ORF">LCGC14_2485270</name>
</gene>
<dbReference type="EMBL" id="LAZR01039248">
    <property type="protein sequence ID" value="KKL17464.1"/>
    <property type="molecule type" value="Genomic_DNA"/>
</dbReference>
<name>A0A0F9B6B4_9ZZZZ</name>
<sequence>MITLTGTFLFDDGTPIDGRVRLSLIRGDGQYITVGTAQELGTQIPIPHWYDITLTGGLISGVIGFDPSFTSTDTVHGNDDIAPPDTLYRCRVYDAIEREIAPPVDVRIGSSPFDLSAAQPVSVPTLKATSSLLVSKPPSGSRVVKNLYVNPSGLIIVEYDTTPV</sequence>
<protein>
    <submittedName>
        <fullName evidence="1">Uncharacterized protein</fullName>
    </submittedName>
</protein>
<accession>A0A0F9B6B4</accession>
<dbReference type="AlphaFoldDB" id="A0A0F9B6B4"/>
<comment type="caution">
    <text evidence="1">The sequence shown here is derived from an EMBL/GenBank/DDBJ whole genome shotgun (WGS) entry which is preliminary data.</text>
</comment>
<proteinExistence type="predicted"/>
<organism evidence="1">
    <name type="scientific">marine sediment metagenome</name>
    <dbReference type="NCBI Taxonomy" id="412755"/>
    <lineage>
        <taxon>unclassified sequences</taxon>
        <taxon>metagenomes</taxon>
        <taxon>ecological metagenomes</taxon>
    </lineage>
</organism>